<dbReference type="GO" id="GO:0005764">
    <property type="term" value="C:lysosome"/>
    <property type="evidence" value="ECO:0007669"/>
    <property type="project" value="TreeGrafter"/>
</dbReference>
<evidence type="ECO:0000256" key="2">
    <source>
        <dbReference type="ARBA" id="ARBA00012423"/>
    </source>
</evidence>
<comment type="similarity">
    <text evidence="1">Belongs to the palmitoyl-protein thioesterase family.</text>
</comment>
<dbReference type="EMBL" id="VJMJ01000085">
    <property type="protein sequence ID" value="KAF0737065.1"/>
    <property type="molecule type" value="Genomic_DNA"/>
</dbReference>
<proteinExistence type="inferred from homology"/>
<dbReference type="SUPFAM" id="SSF53474">
    <property type="entry name" value="alpha/beta-Hydrolases"/>
    <property type="match status" value="1"/>
</dbReference>
<dbReference type="VEuPathDB" id="FungiDB:AeMF1_001899"/>
<evidence type="ECO:0000256" key="7">
    <source>
        <dbReference type="ARBA" id="ARBA00023180"/>
    </source>
</evidence>
<accession>A0A6G0XAB8</accession>
<sequence>MRWISTSLVVLAAVTKAHRPAVWQPEGLYGDEGMIVALDERHSLHEERIAPHTLPVVVMHGMGDAAQNPGMQRLRKAIEDRVGTYVTNVQIGSSQAEDTLNGFFMNLNKQVDYFANVVAKDPKLANGFNAMGFSQGNLVIRGYIERYNNPPVHSFLSVHGPLAGVAALPHCQPTNIICKTISQMISTAAYADSIQAKVTQANYFRDPKRIPEYLEHALFLPDINNEKKSKNTTYKDNFVKLDHLVLVRAAKDTMVYPHASEWFGAYEDGNWDKVLPMNETTWYKEDSFGLKTLDQQGKITFIETPGDHLQLSTTILLGWIDQYFA</sequence>
<dbReference type="EC" id="3.1.2.22" evidence="2"/>
<evidence type="ECO:0000256" key="9">
    <source>
        <dbReference type="SAM" id="SignalP"/>
    </source>
</evidence>
<organism evidence="10 11">
    <name type="scientific">Aphanomyces euteiches</name>
    <dbReference type="NCBI Taxonomy" id="100861"/>
    <lineage>
        <taxon>Eukaryota</taxon>
        <taxon>Sar</taxon>
        <taxon>Stramenopiles</taxon>
        <taxon>Oomycota</taxon>
        <taxon>Saprolegniomycetes</taxon>
        <taxon>Saprolegniales</taxon>
        <taxon>Verrucalvaceae</taxon>
        <taxon>Aphanomyces</taxon>
    </lineage>
</organism>
<feature type="signal peptide" evidence="9">
    <location>
        <begin position="1"/>
        <end position="17"/>
    </location>
</feature>
<dbReference type="FunFam" id="3.40.50.1820:FF:000107">
    <property type="entry name" value="Palmitoyl-protein thioesterase 1"/>
    <property type="match status" value="1"/>
</dbReference>
<evidence type="ECO:0000256" key="3">
    <source>
        <dbReference type="ARBA" id="ARBA00014212"/>
    </source>
</evidence>
<dbReference type="PANTHER" id="PTHR11247:SF8">
    <property type="entry name" value="PALMITOYL-PROTEIN THIOESTERASE 1"/>
    <property type="match status" value="1"/>
</dbReference>
<gene>
    <name evidence="10" type="ORF">Ae201684_006870</name>
</gene>
<evidence type="ECO:0000256" key="5">
    <source>
        <dbReference type="ARBA" id="ARBA00022801"/>
    </source>
</evidence>
<evidence type="ECO:0000256" key="8">
    <source>
        <dbReference type="ARBA" id="ARBA00031934"/>
    </source>
</evidence>
<evidence type="ECO:0000256" key="1">
    <source>
        <dbReference type="ARBA" id="ARBA00010758"/>
    </source>
</evidence>
<dbReference type="InterPro" id="IPR002472">
    <property type="entry name" value="Palm_thioest"/>
</dbReference>
<keyword evidence="6" id="KW-1015">Disulfide bond</keyword>
<comment type="caution">
    <text evidence="10">The sequence shown here is derived from an EMBL/GenBank/DDBJ whole genome shotgun (WGS) entry which is preliminary data.</text>
</comment>
<dbReference type="Proteomes" id="UP000481153">
    <property type="component" value="Unassembled WGS sequence"/>
</dbReference>
<name>A0A6G0XAB8_9STRA</name>
<keyword evidence="4 9" id="KW-0732">Signal</keyword>
<dbReference type="PANTHER" id="PTHR11247">
    <property type="entry name" value="PALMITOYL-PROTEIN THIOESTERASE/DOLICHYLDIPHOSPHATASE 1"/>
    <property type="match status" value="1"/>
</dbReference>
<reference evidence="10 11" key="1">
    <citation type="submission" date="2019-07" db="EMBL/GenBank/DDBJ databases">
        <title>Genomics analysis of Aphanomyces spp. identifies a new class of oomycete effector associated with host adaptation.</title>
        <authorList>
            <person name="Gaulin E."/>
        </authorList>
    </citation>
    <scope>NUCLEOTIDE SEQUENCE [LARGE SCALE GENOMIC DNA]</scope>
    <source>
        <strain evidence="10 11">ATCC 201684</strain>
    </source>
</reference>
<keyword evidence="7" id="KW-0325">Glycoprotein</keyword>
<dbReference type="GO" id="GO:0008474">
    <property type="term" value="F:palmitoyl-(protein) hydrolase activity"/>
    <property type="evidence" value="ECO:0007669"/>
    <property type="project" value="UniProtKB-EC"/>
</dbReference>
<keyword evidence="11" id="KW-1185">Reference proteome</keyword>
<evidence type="ECO:0000256" key="4">
    <source>
        <dbReference type="ARBA" id="ARBA00022729"/>
    </source>
</evidence>
<dbReference type="AlphaFoldDB" id="A0A6G0XAB8"/>
<dbReference type="PRINTS" id="PR00414">
    <property type="entry name" value="PPTHIESTRASE"/>
</dbReference>
<dbReference type="Gene3D" id="3.40.50.1820">
    <property type="entry name" value="alpha/beta hydrolase"/>
    <property type="match status" value="1"/>
</dbReference>
<evidence type="ECO:0000256" key="6">
    <source>
        <dbReference type="ARBA" id="ARBA00023157"/>
    </source>
</evidence>
<protein>
    <recommendedName>
        <fullName evidence="3">Palmitoyl-protein thioesterase 1</fullName>
        <ecNumber evidence="2">3.1.2.22</ecNumber>
    </recommendedName>
    <alternativeName>
        <fullName evidence="8">Palmitoyl-protein hydrolase 1</fullName>
    </alternativeName>
</protein>
<evidence type="ECO:0000313" key="11">
    <source>
        <dbReference type="Proteomes" id="UP000481153"/>
    </source>
</evidence>
<keyword evidence="5" id="KW-0378">Hydrolase</keyword>
<dbReference type="InterPro" id="IPR029058">
    <property type="entry name" value="AB_hydrolase_fold"/>
</dbReference>
<evidence type="ECO:0000313" key="10">
    <source>
        <dbReference type="EMBL" id="KAF0737065.1"/>
    </source>
</evidence>
<dbReference type="Pfam" id="PF02089">
    <property type="entry name" value="Palm_thioest"/>
    <property type="match status" value="1"/>
</dbReference>
<feature type="chain" id="PRO_5026269194" description="Palmitoyl-protein thioesterase 1" evidence="9">
    <location>
        <begin position="18"/>
        <end position="325"/>
    </location>
</feature>